<name>A0A3A4NVD0_ABYX5</name>
<dbReference type="PANTHER" id="PTHR36443:SF1">
    <property type="entry name" value="BSR5223 PROTEIN"/>
    <property type="match status" value="1"/>
</dbReference>
<dbReference type="Proteomes" id="UP000265882">
    <property type="component" value="Unassembled WGS sequence"/>
</dbReference>
<organism evidence="2 3">
    <name type="scientific">Abyssobacteria bacterium (strain SURF_5)</name>
    <dbReference type="NCBI Taxonomy" id="2093360"/>
    <lineage>
        <taxon>Bacteria</taxon>
        <taxon>Pseudomonadati</taxon>
        <taxon>Candidatus Hydrogenedentota</taxon>
        <taxon>Candidatus Abyssobacteria</taxon>
    </lineage>
</organism>
<keyword evidence="1" id="KW-0812">Transmembrane</keyword>
<evidence type="ECO:0000256" key="1">
    <source>
        <dbReference type="SAM" id="Phobius"/>
    </source>
</evidence>
<sequence>MEPRSVVAKSLMIFGLIIFVIGVLIFIAPKIPWLGKLPGDIQIRGKNYRIDFPIATSILISIILSILLTVILNLVAFFKK</sequence>
<comment type="caution">
    <text evidence="2">The sequence shown here is derived from an EMBL/GenBank/DDBJ whole genome shotgun (WGS) entry which is preliminary data.</text>
</comment>
<dbReference type="PANTHER" id="PTHR36443">
    <property type="entry name" value="BSR5223 PROTEIN"/>
    <property type="match status" value="1"/>
</dbReference>
<gene>
    <name evidence="2" type="ORF">C4520_07260</name>
</gene>
<accession>A0A3A4NVD0</accession>
<keyword evidence="1" id="KW-0472">Membrane</keyword>
<evidence type="ECO:0000313" key="2">
    <source>
        <dbReference type="EMBL" id="RJP22819.1"/>
    </source>
</evidence>
<keyword evidence="1" id="KW-1133">Transmembrane helix</keyword>
<evidence type="ECO:0000313" key="3">
    <source>
        <dbReference type="Proteomes" id="UP000265882"/>
    </source>
</evidence>
<dbReference type="InterPro" id="IPR021320">
    <property type="entry name" value="DUF2905"/>
</dbReference>
<proteinExistence type="predicted"/>
<dbReference type="Pfam" id="PF11146">
    <property type="entry name" value="DUF2905"/>
    <property type="match status" value="1"/>
</dbReference>
<dbReference type="EMBL" id="QZKU01000053">
    <property type="protein sequence ID" value="RJP22819.1"/>
    <property type="molecule type" value="Genomic_DNA"/>
</dbReference>
<feature type="transmembrane region" description="Helical" evidence="1">
    <location>
        <begin position="54"/>
        <end position="78"/>
    </location>
</feature>
<dbReference type="AlphaFoldDB" id="A0A3A4NVD0"/>
<feature type="transmembrane region" description="Helical" evidence="1">
    <location>
        <begin position="12"/>
        <end position="34"/>
    </location>
</feature>
<protein>
    <submittedName>
        <fullName evidence="2">DUF2905 domain-containing protein</fullName>
    </submittedName>
</protein>
<reference evidence="2 3" key="1">
    <citation type="journal article" date="2017" name="ISME J.">
        <title>Energy and carbon metabolisms in a deep terrestrial subsurface fluid microbial community.</title>
        <authorList>
            <person name="Momper L."/>
            <person name="Jungbluth S.P."/>
            <person name="Lee M.D."/>
            <person name="Amend J.P."/>
        </authorList>
    </citation>
    <scope>NUCLEOTIDE SEQUENCE [LARGE SCALE GENOMIC DNA]</scope>
    <source>
        <strain evidence="2">SURF_5</strain>
    </source>
</reference>